<dbReference type="SUPFAM" id="SSF55811">
    <property type="entry name" value="Nudix"/>
    <property type="match status" value="1"/>
</dbReference>
<evidence type="ECO:0000313" key="5">
    <source>
        <dbReference type="EMBL" id="GID14386.1"/>
    </source>
</evidence>
<keyword evidence="6" id="KW-1185">Reference proteome</keyword>
<evidence type="ECO:0000256" key="3">
    <source>
        <dbReference type="RuleBase" id="RU003476"/>
    </source>
</evidence>
<dbReference type="GO" id="GO:0004081">
    <property type="term" value="F:bis(5'-nucleosyl)-tetraphosphatase (asymmetrical) activity"/>
    <property type="evidence" value="ECO:0007669"/>
    <property type="project" value="TreeGrafter"/>
</dbReference>
<protein>
    <submittedName>
        <fullName evidence="5">NUDIX hydrolase</fullName>
    </submittedName>
</protein>
<dbReference type="InterPro" id="IPR051325">
    <property type="entry name" value="Nudix_hydrolase_domain"/>
</dbReference>
<dbReference type="GO" id="GO:0006754">
    <property type="term" value="P:ATP biosynthetic process"/>
    <property type="evidence" value="ECO:0007669"/>
    <property type="project" value="TreeGrafter"/>
</dbReference>
<dbReference type="Proteomes" id="UP000612808">
    <property type="component" value="Unassembled WGS sequence"/>
</dbReference>
<accession>A0A8J3J9X9</accession>
<name>A0A8J3J9X9_9ACTN</name>
<dbReference type="EMBL" id="BOMB01000031">
    <property type="protein sequence ID" value="GID14386.1"/>
    <property type="molecule type" value="Genomic_DNA"/>
</dbReference>
<dbReference type="PROSITE" id="PS00893">
    <property type="entry name" value="NUDIX_BOX"/>
    <property type="match status" value="1"/>
</dbReference>
<gene>
    <name evidence="5" type="ORF">Aru02nite_52750</name>
</gene>
<evidence type="ECO:0000259" key="4">
    <source>
        <dbReference type="PROSITE" id="PS51462"/>
    </source>
</evidence>
<dbReference type="InterPro" id="IPR015797">
    <property type="entry name" value="NUDIX_hydrolase-like_dom_sf"/>
</dbReference>
<comment type="caution">
    <text evidence="5">The sequence shown here is derived from an EMBL/GenBank/DDBJ whole genome shotgun (WGS) entry which is preliminary data.</text>
</comment>
<evidence type="ECO:0000313" key="6">
    <source>
        <dbReference type="Proteomes" id="UP000612808"/>
    </source>
</evidence>
<dbReference type="PANTHER" id="PTHR21340:SF0">
    <property type="entry name" value="BIS(5'-NUCLEOSYL)-TETRAPHOSPHATASE [ASYMMETRICAL]"/>
    <property type="match status" value="1"/>
</dbReference>
<dbReference type="Gene3D" id="3.90.79.10">
    <property type="entry name" value="Nucleoside Triphosphate Pyrophosphohydrolase"/>
    <property type="match status" value="1"/>
</dbReference>
<dbReference type="InterPro" id="IPR013078">
    <property type="entry name" value="His_Pase_superF_clade-1"/>
</dbReference>
<dbReference type="Gene3D" id="3.40.50.1240">
    <property type="entry name" value="Phosphoglycerate mutase-like"/>
    <property type="match status" value="1"/>
</dbReference>
<dbReference type="InterPro" id="IPR020476">
    <property type="entry name" value="Nudix_hydrolase"/>
</dbReference>
<dbReference type="Pfam" id="PF00300">
    <property type="entry name" value="His_Phos_1"/>
    <property type="match status" value="1"/>
</dbReference>
<dbReference type="RefSeq" id="WP_203662211.1">
    <property type="nucleotide sequence ID" value="NZ_BOMB01000031.1"/>
</dbReference>
<dbReference type="InterPro" id="IPR029033">
    <property type="entry name" value="His_PPase_superfam"/>
</dbReference>
<proteinExistence type="inferred from homology"/>
<reference evidence="5" key="1">
    <citation type="submission" date="2021-01" db="EMBL/GenBank/DDBJ databases">
        <title>Whole genome shotgun sequence of Actinocatenispora rupis NBRC 107355.</title>
        <authorList>
            <person name="Komaki H."/>
            <person name="Tamura T."/>
        </authorList>
    </citation>
    <scope>NUCLEOTIDE SEQUENCE</scope>
    <source>
        <strain evidence="5">NBRC 107355</strain>
    </source>
</reference>
<sequence>MVIRAAGGLVWREDHGGVRVALVHRPKYDDWSLPKGKLDPGEHPMLAAAREVTEEAGVRAVLGPRLPSVSYRVGVPGGSDDKVVDFWAMAAGPTDDFTPNDEIDAVRWVRLESVTAALTDDDYAPVVAAFAALPRITATVLLVRHASAGSRDDWTGPDDRRPLDDKGRAQAALLADLLPLFAPERALTATVLRCRQTIGPAAARLGLTPVAERVFDETAHAVHPERAAHRVRELAGARDRTLVCSQGGLIPDTVALLADSDGVPVPSVRTPKAAGWVLSFAGSRLIAADPFSVRRH</sequence>
<dbReference type="Pfam" id="PF00293">
    <property type="entry name" value="NUDIX"/>
    <property type="match status" value="1"/>
</dbReference>
<dbReference type="PROSITE" id="PS51462">
    <property type="entry name" value="NUDIX"/>
    <property type="match status" value="1"/>
</dbReference>
<dbReference type="InterPro" id="IPR000086">
    <property type="entry name" value="NUDIX_hydrolase_dom"/>
</dbReference>
<dbReference type="GO" id="GO:0006167">
    <property type="term" value="P:AMP biosynthetic process"/>
    <property type="evidence" value="ECO:0007669"/>
    <property type="project" value="TreeGrafter"/>
</dbReference>
<dbReference type="CDD" id="cd03673">
    <property type="entry name" value="NUDIX_Ap6A_hydrolase"/>
    <property type="match status" value="1"/>
</dbReference>
<dbReference type="AlphaFoldDB" id="A0A8J3J9X9"/>
<comment type="similarity">
    <text evidence="1 3">Belongs to the Nudix hydrolase family.</text>
</comment>
<dbReference type="SUPFAM" id="SSF53254">
    <property type="entry name" value="Phosphoglycerate mutase-like"/>
    <property type="match status" value="1"/>
</dbReference>
<dbReference type="PANTHER" id="PTHR21340">
    <property type="entry name" value="DIADENOSINE 5,5-P1,P4-TETRAPHOSPHATE PYROPHOSPHOHYDROLASE MUTT"/>
    <property type="match status" value="1"/>
</dbReference>
<keyword evidence="2 3" id="KW-0378">Hydrolase</keyword>
<evidence type="ECO:0000256" key="1">
    <source>
        <dbReference type="ARBA" id="ARBA00005582"/>
    </source>
</evidence>
<organism evidence="5 6">
    <name type="scientific">Actinocatenispora rupis</name>
    <dbReference type="NCBI Taxonomy" id="519421"/>
    <lineage>
        <taxon>Bacteria</taxon>
        <taxon>Bacillati</taxon>
        <taxon>Actinomycetota</taxon>
        <taxon>Actinomycetes</taxon>
        <taxon>Micromonosporales</taxon>
        <taxon>Micromonosporaceae</taxon>
        <taxon>Actinocatenispora</taxon>
    </lineage>
</organism>
<dbReference type="SMART" id="SM00855">
    <property type="entry name" value="PGAM"/>
    <property type="match status" value="1"/>
</dbReference>
<evidence type="ECO:0000256" key="2">
    <source>
        <dbReference type="ARBA" id="ARBA00022801"/>
    </source>
</evidence>
<dbReference type="InterPro" id="IPR020084">
    <property type="entry name" value="NUDIX_hydrolase_CS"/>
</dbReference>
<feature type="domain" description="Nudix hydrolase" evidence="4">
    <location>
        <begin position="1"/>
        <end position="131"/>
    </location>
</feature>
<dbReference type="PRINTS" id="PR00502">
    <property type="entry name" value="NUDIXFAMILY"/>
</dbReference>